<organism evidence="6">
    <name type="scientific">Guillardia theta</name>
    <name type="common">Cryptophyte</name>
    <name type="synonym">Cryptomonas phi</name>
    <dbReference type="NCBI Taxonomy" id="55529"/>
    <lineage>
        <taxon>Eukaryota</taxon>
        <taxon>Cryptophyceae</taxon>
        <taxon>Pyrenomonadales</taxon>
        <taxon>Geminigeraceae</taxon>
        <taxon>Guillardia</taxon>
    </lineage>
</organism>
<feature type="domain" description="KOW" evidence="5">
    <location>
        <begin position="18"/>
        <end position="45"/>
    </location>
</feature>
<dbReference type="GO" id="GO:0005840">
    <property type="term" value="C:ribosome"/>
    <property type="evidence" value="ECO:0007669"/>
    <property type="project" value="UniProtKB-KW"/>
</dbReference>
<accession>A0A7S4K8A1</accession>
<dbReference type="InterPro" id="IPR018262">
    <property type="entry name" value="Ribosomal_eL27_CS"/>
</dbReference>
<evidence type="ECO:0000313" key="6">
    <source>
        <dbReference type="EMBL" id="CAE2286917.1"/>
    </source>
</evidence>
<dbReference type="GO" id="GO:0003735">
    <property type="term" value="F:structural constituent of ribosome"/>
    <property type="evidence" value="ECO:0007669"/>
    <property type="project" value="InterPro"/>
</dbReference>
<keyword evidence="2 4" id="KW-0689">Ribosomal protein</keyword>
<evidence type="ECO:0000259" key="5">
    <source>
        <dbReference type="SMART" id="SM00739"/>
    </source>
</evidence>
<dbReference type="EMBL" id="HBKN01013206">
    <property type="protein sequence ID" value="CAE2286917.1"/>
    <property type="molecule type" value="Transcribed_RNA"/>
</dbReference>
<dbReference type="Gene3D" id="2.30.30.770">
    <property type="match status" value="1"/>
</dbReference>
<evidence type="ECO:0000256" key="4">
    <source>
        <dbReference type="RuleBase" id="RU000575"/>
    </source>
</evidence>
<dbReference type="Pfam" id="PF00467">
    <property type="entry name" value="KOW"/>
    <property type="match status" value="1"/>
</dbReference>
<reference evidence="6" key="1">
    <citation type="submission" date="2021-01" db="EMBL/GenBank/DDBJ databases">
        <authorList>
            <person name="Corre E."/>
            <person name="Pelletier E."/>
            <person name="Niang G."/>
            <person name="Scheremetjew M."/>
            <person name="Finn R."/>
            <person name="Kale V."/>
            <person name="Holt S."/>
            <person name="Cochrane G."/>
            <person name="Meng A."/>
            <person name="Brown T."/>
            <person name="Cohen L."/>
        </authorList>
    </citation>
    <scope>NUCLEOTIDE SEQUENCE</scope>
    <source>
        <strain evidence="6">CCMP 2712</strain>
    </source>
</reference>
<evidence type="ECO:0000256" key="3">
    <source>
        <dbReference type="ARBA" id="ARBA00023274"/>
    </source>
</evidence>
<dbReference type="FunFam" id="2.30.30.770:FF:000001">
    <property type="entry name" value="60S ribosomal protein L27"/>
    <property type="match status" value="1"/>
</dbReference>
<dbReference type="Pfam" id="PF01777">
    <property type="entry name" value="Ribosomal_L27e"/>
    <property type="match status" value="1"/>
</dbReference>
<gene>
    <name evidence="6" type="ORF">GTHE00462_LOCUS10303</name>
</gene>
<evidence type="ECO:0000256" key="1">
    <source>
        <dbReference type="ARBA" id="ARBA00009124"/>
    </source>
</evidence>
<protein>
    <recommendedName>
        <fullName evidence="4">60S ribosomal protein L27</fullName>
    </recommendedName>
</protein>
<dbReference type="InterPro" id="IPR038655">
    <property type="entry name" value="Ribosomal_eL27_sf"/>
</dbReference>
<dbReference type="InterPro" id="IPR008991">
    <property type="entry name" value="Translation_prot_SH3-like_sf"/>
</dbReference>
<proteinExistence type="inferred from homology"/>
<dbReference type="AlphaFoldDB" id="A0A7S4K8A1"/>
<dbReference type="SMART" id="SM00739">
    <property type="entry name" value="KOW"/>
    <property type="match status" value="1"/>
</dbReference>
<dbReference type="PROSITE" id="PS01107">
    <property type="entry name" value="RIBOSOMAL_L27E"/>
    <property type="match status" value="1"/>
</dbReference>
<name>A0A7S4K8A1_GUITH</name>
<dbReference type="PANTHER" id="PTHR10497">
    <property type="entry name" value="60S RIBOSOMAL PROTEIN L27"/>
    <property type="match status" value="1"/>
</dbReference>
<comment type="similarity">
    <text evidence="1 4">Belongs to the eukaryotic ribosomal protein eL27 family.</text>
</comment>
<dbReference type="GO" id="GO:1990904">
    <property type="term" value="C:ribonucleoprotein complex"/>
    <property type="evidence" value="ECO:0007669"/>
    <property type="project" value="UniProtKB-KW"/>
</dbReference>
<dbReference type="InterPro" id="IPR041991">
    <property type="entry name" value="Ribosomal_eL27_KOW"/>
</dbReference>
<evidence type="ECO:0000256" key="2">
    <source>
        <dbReference type="ARBA" id="ARBA00022980"/>
    </source>
</evidence>
<dbReference type="InterPro" id="IPR001141">
    <property type="entry name" value="Ribosomal_eL27"/>
</dbReference>
<keyword evidence="3 4" id="KW-0687">Ribonucleoprotein</keyword>
<dbReference type="InterPro" id="IPR005824">
    <property type="entry name" value="KOW"/>
</dbReference>
<dbReference type="CDD" id="cd06090">
    <property type="entry name" value="KOW_RPL27"/>
    <property type="match status" value="1"/>
</dbReference>
<dbReference type="GO" id="GO:0006412">
    <property type="term" value="P:translation"/>
    <property type="evidence" value="ECO:0007669"/>
    <property type="project" value="InterPro"/>
</dbReference>
<sequence length="150" mass="17481">MWWKLWYHLVDADESFFSLKQGKVVIVLNGRMAGKKGIIVKTFDDGTDGRKYGHAIVAGIDRAPLKVKKSMSEKKVQKRSRVKPFLKLVNFNHLMPTRYSVDVDFKPMGISPEVVTNPSKREEARKAIKQAFQERYTQGKNRWFFSKLRF</sequence>
<dbReference type="SUPFAM" id="SSF50104">
    <property type="entry name" value="Translation proteins SH3-like domain"/>
    <property type="match status" value="1"/>
</dbReference>